<evidence type="ECO:0000256" key="2">
    <source>
        <dbReference type="ARBA" id="ARBA00009594"/>
    </source>
</evidence>
<dbReference type="GO" id="GO:0043162">
    <property type="term" value="P:ubiquitin-dependent protein catabolic process via the multivesicular body sorting pathway"/>
    <property type="evidence" value="ECO:0007669"/>
    <property type="project" value="UniProtKB-ARBA"/>
</dbReference>
<dbReference type="Pfam" id="PF05743">
    <property type="entry name" value="UEV"/>
    <property type="match status" value="1"/>
</dbReference>
<evidence type="ECO:0000256" key="4">
    <source>
        <dbReference type="ARBA" id="ARBA00022753"/>
    </source>
</evidence>
<keyword evidence="5 7" id="KW-0653">Protein transport</keyword>
<dbReference type="InterPro" id="IPR008883">
    <property type="entry name" value="UEV_N"/>
</dbReference>
<feature type="compositionally biased region" description="Low complexity" evidence="8">
    <location>
        <begin position="508"/>
        <end position="518"/>
    </location>
</feature>
<dbReference type="InterPro" id="IPR052070">
    <property type="entry name" value="ESCRT-I_UEV_domain"/>
</dbReference>
<dbReference type="Proteomes" id="UP000224634">
    <property type="component" value="Unassembled WGS sequence"/>
</dbReference>
<dbReference type="PANTHER" id="PTHR23306">
    <property type="entry name" value="TUMOR SUSCEPTIBILITY GENE 101 PROTEIN-RELATED"/>
    <property type="match status" value="1"/>
</dbReference>
<dbReference type="GO" id="GO:0072666">
    <property type="term" value="P:establishment of protein localization to vacuole"/>
    <property type="evidence" value="ECO:0007669"/>
    <property type="project" value="UniProtKB-ARBA"/>
</dbReference>
<feature type="region of interest" description="Disordered" evidence="8">
    <location>
        <begin position="155"/>
        <end position="408"/>
    </location>
</feature>
<organism evidence="11 12">
    <name type="scientific">Polytolypa hystricis (strain UAMH7299)</name>
    <dbReference type="NCBI Taxonomy" id="1447883"/>
    <lineage>
        <taxon>Eukaryota</taxon>
        <taxon>Fungi</taxon>
        <taxon>Dikarya</taxon>
        <taxon>Ascomycota</taxon>
        <taxon>Pezizomycotina</taxon>
        <taxon>Eurotiomycetes</taxon>
        <taxon>Eurotiomycetidae</taxon>
        <taxon>Onygenales</taxon>
        <taxon>Onygenales incertae sedis</taxon>
        <taxon>Polytolypa</taxon>
    </lineage>
</organism>
<evidence type="ECO:0008006" key="13">
    <source>
        <dbReference type="Google" id="ProtNLM"/>
    </source>
</evidence>
<dbReference type="GO" id="GO:0006886">
    <property type="term" value="P:intracellular protein transport"/>
    <property type="evidence" value="ECO:0007669"/>
    <property type="project" value="UniProtKB-ARBA"/>
</dbReference>
<comment type="subcellular location">
    <subcellularLocation>
        <location evidence="1">Endosome</location>
    </subcellularLocation>
</comment>
<name>A0A2B7YG57_POLH7</name>
<proteinExistence type="inferred from homology"/>
<dbReference type="CDD" id="cd11685">
    <property type="entry name" value="UEV_TSG101-like"/>
    <property type="match status" value="1"/>
</dbReference>
<feature type="compositionally biased region" description="Polar residues" evidence="8">
    <location>
        <begin position="250"/>
        <end position="263"/>
    </location>
</feature>
<dbReference type="PROSITE" id="PS51312">
    <property type="entry name" value="SB"/>
    <property type="match status" value="1"/>
</dbReference>
<dbReference type="OrthoDB" id="306304at2759"/>
<comment type="caution">
    <text evidence="11">The sequence shown here is derived from an EMBL/GenBank/DDBJ whole genome shotgun (WGS) entry which is preliminary data.</text>
</comment>
<keyword evidence="4" id="KW-0967">Endosome</keyword>
<dbReference type="AlphaFoldDB" id="A0A2B7YG57"/>
<dbReference type="Gene3D" id="3.10.110.10">
    <property type="entry name" value="Ubiquitin Conjugating Enzyme"/>
    <property type="match status" value="1"/>
</dbReference>
<evidence type="ECO:0000256" key="7">
    <source>
        <dbReference type="PROSITE-ProRule" id="PRU00644"/>
    </source>
</evidence>
<feature type="compositionally biased region" description="Pro residues" evidence="8">
    <location>
        <begin position="180"/>
        <end position="189"/>
    </location>
</feature>
<dbReference type="InterPro" id="IPR037202">
    <property type="entry name" value="ESCRT_assembly_dom"/>
</dbReference>
<feature type="compositionally biased region" description="Polar residues" evidence="8">
    <location>
        <begin position="327"/>
        <end position="352"/>
    </location>
</feature>
<evidence type="ECO:0000256" key="1">
    <source>
        <dbReference type="ARBA" id="ARBA00004177"/>
    </source>
</evidence>
<feature type="region of interest" description="Disordered" evidence="8">
    <location>
        <begin position="496"/>
        <end position="525"/>
    </location>
</feature>
<dbReference type="STRING" id="1447883.A0A2B7YG57"/>
<feature type="domain" description="UEV" evidence="10">
    <location>
        <begin position="14"/>
        <end position="159"/>
    </location>
</feature>
<feature type="compositionally biased region" description="Pro residues" evidence="8">
    <location>
        <begin position="198"/>
        <end position="214"/>
    </location>
</feature>
<evidence type="ECO:0000256" key="3">
    <source>
        <dbReference type="ARBA" id="ARBA00022448"/>
    </source>
</evidence>
<dbReference type="Pfam" id="PF09454">
    <property type="entry name" value="Vps23_core"/>
    <property type="match status" value="1"/>
</dbReference>
<keyword evidence="6" id="KW-0175">Coiled coil</keyword>
<reference evidence="11 12" key="1">
    <citation type="submission" date="2017-10" db="EMBL/GenBank/DDBJ databases">
        <title>Comparative genomics in systemic dimorphic fungi from Ajellomycetaceae.</title>
        <authorList>
            <person name="Munoz J.F."/>
            <person name="Mcewen J.G."/>
            <person name="Clay O.K."/>
            <person name="Cuomo C.A."/>
        </authorList>
    </citation>
    <scope>NUCLEOTIDE SEQUENCE [LARGE SCALE GENOMIC DNA]</scope>
    <source>
        <strain evidence="11 12">UAMH7299</strain>
    </source>
</reference>
<evidence type="ECO:0000256" key="5">
    <source>
        <dbReference type="ARBA" id="ARBA00022927"/>
    </source>
</evidence>
<evidence type="ECO:0000259" key="10">
    <source>
        <dbReference type="PROSITE" id="PS51322"/>
    </source>
</evidence>
<dbReference type="GO" id="GO:0043130">
    <property type="term" value="F:ubiquitin binding"/>
    <property type="evidence" value="ECO:0007669"/>
    <property type="project" value="TreeGrafter"/>
</dbReference>
<dbReference type="GO" id="GO:0000813">
    <property type="term" value="C:ESCRT I complex"/>
    <property type="evidence" value="ECO:0007669"/>
    <property type="project" value="TreeGrafter"/>
</dbReference>
<dbReference type="SUPFAM" id="SSF54495">
    <property type="entry name" value="UBC-like"/>
    <property type="match status" value="1"/>
</dbReference>
<feature type="compositionally biased region" description="Polar residues" evidence="8">
    <location>
        <begin position="284"/>
        <end position="294"/>
    </location>
</feature>
<comment type="similarity">
    <text evidence="2">Belongs to the ubiquitin-conjugating enzyme family. UEV subfamily.</text>
</comment>
<dbReference type="InterPro" id="IPR016135">
    <property type="entry name" value="UBQ-conjugating_enzyme/RWD"/>
</dbReference>
<dbReference type="EMBL" id="PDNA01000029">
    <property type="protein sequence ID" value="PGH23064.1"/>
    <property type="molecule type" value="Genomic_DNA"/>
</dbReference>
<protein>
    <recommendedName>
        <fullName evidence="13">UEV domain-containing protein</fullName>
    </recommendedName>
</protein>
<dbReference type="SUPFAM" id="SSF140111">
    <property type="entry name" value="Endosomal sorting complex assembly domain"/>
    <property type="match status" value="1"/>
</dbReference>
<gene>
    <name evidence="11" type="ORF">AJ80_02837</name>
</gene>
<dbReference type="PROSITE" id="PS51322">
    <property type="entry name" value="UEV"/>
    <property type="match status" value="1"/>
</dbReference>
<evidence type="ECO:0000256" key="8">
    <source>
        <dbReference type="SAM" id="MobiDB-lite"/>
    </source>
</evidence>
<evidence type="ECO:0000256" key="6">
    <source>
        <dbReference type="ARBA" id="ARBA00023054"/>
    </source>
</evidence>
<evidence type="ECO:0000313" key="11">
    <source>
        <dbReference type="EMBL" id="PGH23064.1"/>
    </source>
</evidence>
<feature type="compositionally biased region" description="Pro residues" evidence="8">
    <location>
        <begin position="365"/>
        <end position="378"/>
    </location>
</feature>
<accession>A0A2B7YG57</accession>
<dbReference type="InterPro" id="IPR017916">
    <property type="entry name" value="SB_dom"/>
</dbReference>
<evidence type="ECO:0000259" key="9">
    <source>
        <dbReference type="PROSITE" id="PS51312"/>
    </source>
</evidence>
<dbReference type="PANTHER" id="PTHR23306:SF3">
    <property type="entry name" value="TUMOR SUPPRESSOR PROTEIN 101"/>
    <property type="match status" value="1"/>
</dbReference>
<evidence type="ECO:0000313" key="12">
    <source>
        <dbReference type="Proteomes" id="UP000224634"/>
    </source>
</evidence>
<sequence length="606" mass="66409">MSRVPERTLSWLYRVLTNTEYGASQSYYDPNRTYNDVANLLAQYQSFSPRTEVYTYENGTSALLLQIPGTLPVTFRGVVYGFPITLWMPYSYPREPPTVYVTPTQGMLVRPGQHVSGEGRVYHHYLAHWADAWDRSTLVDLMSILREVFAKEPPVISKQQQQEQQQAMAAPPHQERSAPPAVPPLPPELTRPATQSPPASPRGQQPPPKLPPKPGQISHEQGGAVAEDRYKHPPPLPPLPGLSHDPRRVSQAQPQVYDSQYAPQQPGDGRPYVPPKQPHVAGAGTSNHTYQQEGYRQAQPRPLNSFHQSGMPTGQQYAQSPAYHPQPQASQYPHTSYSQPEPNSRAPSQRPQSFHAPYGPTSYQHPPPPHAPAQPQPQPKKTETPDLLTSPFELELPGPVAAGPPPPIPPNPEKDALLQTLSKTLTQTLHSNLSQLNSGLQPLESQSQALHAAISTLQSEIAALNTLHATLQSNTSILQQSLHHADSIIADAKARLSAPPPPVSTGEPSSTTYSTPNTPREPVGLPSIDDVLVAPTVVGKQMYDLVADERGIQRAIYALQEGLVKDRVGVETWAKLTRGLAREAFLKRALVRKAARGMGLVVEDGV</sequence>
<feature type="compositionally biased region" description="Polar residues" evidence="8">
    <location>
        <begin position="305"/>
        <end position="319"/>
    </location>
</feature>
<keyword evidence="3 7" id="KW-0813">Transport</keyword>
<dbReference type="Gene3D" id="6.10.140.820">
    <property type="match status" value="1"/>
</dbReference>
<feature type="domain" description="SB" evidence="9">
    <location>
        <begin position="536"/>
        <end position="604"/>
    </location>
</feature>
<keyword evidence="12" id="KW-1185">Reference proteome</keyword>